<dbReference type="Proteomes" id="UP000814128">
    <property type="component" value="Unassembled WGS sequence"/>
</dbReference>
<accession>A0ACB8QCZ8</accession>
<dbReference type="EMBL" id="MU273670">
    <property type="protein sequence ID" value="KAI0029522.1"/>
    <property type="molecule type" value="Genomic_DNA"/>
</dbReference>
<reference evidence="1" key="2">
    <citation type="journal article" date="2022" name="New Phytol.">
        <title>Evolutionary transition to the ectomycorrhizal habit in the genomes of a hyperdiverse lineage of mushroom-forming fungi.</title>
        <authorList>
            <person name="Looney B."/>
            <person name="Miyauchi S."/>
            <person name="Morin E."/>
            <person name="Drula E."/>
            <person name="Courty P.E."/>
            <person name="Kohler A."/>
            <person name="Kuo A."/>
            <person name="LaButti K."/>
            <person name="Pangilinan J."/>
            <person name="Lipzen A."/>
            <person name="Riley R."/>
            <person name="Andreopoulos W."/>
            <person name="He G."/>
            <person name="Johnson J."/>
            <person name="Nolan M."/>
            <person name="Tritt A."/>
            <person name="Barry K.W."/>
            <person name="Grigoriev I.V."/>
            <person name="Nagy L.G."/>
            <person name="Hibbett D."/>
            <person name="Henrissat B."/>
            <person name="Matheny P.B."/>
            <person name="Labbe J."/>
            <person name="Martin F.M."/>
        </authorList>
    </citation>
    <scope>NUCLEOTIDE SEQUENCE</scope>
    <source>
        <strain evidence="1">EC-137</strain>
    </source>
</reference>
<sequence length="210" mass="22446">MFLAASTVPPSNGRRSPPAQTVASTLTFIPNLRTYVGARAYPATLFHLPRANTACPSLAAPLPAPARTHFPSNPPTNALSTPQRHPAYGTQFNLSHERDYRQMSAREQNLLPSGIPRGPGAPNRDCEAGVPLVSSGRASSPALSPVLSTDAFSFPAEDTLFISRTAWVSTLRKPTRLSLAIGTLDRGSVTASLEARHILGDDRKQLIAKT</sequence>
<evidence type="ECO:0000313" key="1">
    <source>
        <dbReference type="EMBL" id="KAI0029522.1"/>
    </source>
</evidence>
<organism evidence="1 2">
    <name type="scientific">Vararia minispora EC-137</name>
    <dbReference type="NCBI Taxonomy" id="1314806"/>
    <lineage>
        <taxon>Eukaryota</taxon>
        <taxon>Fungi</taxon>
        <taxon>Dikarya</taxon>
        <taxon>Basidiomycota</taxon>
        <taxon>Agaricomycotina</taxon>
        <taxon>Agaricomycetes</taxon>
        <taxon>Russulales</taxon>
        <taxon>Lachnocladiaceae</taxon>
        <taxon>Vararia</taxon>
    </lineage>
</organism>
<evidence type="ECO:0000313" key="2">
    <source>
        <dbReference type="Proteomes" id="UP000814128"/>
    </source>
</evidence>
<gene>
    <name evidence="1" type="ORF">K488DRAFT_88629</name>
</gene>
<proteinExistence type="predicted"/>
<name>A0ACB8QCZ8_9AGAM</name>
<reference evidence="1" key="1">
    <citation type="submission" date="2021-02" db="EMBL/GenBank/DDBJ databases">
        <authorList>
            <consortium name="DOE Joint Genome Institute"/>
            <person name="Ahrendt S."/>
            <person name="Looney B.P."/>
            <person name="Miyauchi S."/>
            <person name="Morin E."/>
            <person name="Drula E."/>
            <person name="Courty P.E."/>
            <person name="Chicoki N."/>
            <person name="Fauchery L."/>
            <person name="Kohler A."/>
            <person name="Kuo A."/>
            <person name="Labutti K."/>
            <person name="Pangilinan J."/>
            <person name="Lipzen A."/>
            <person name="Riley R."/>
            <person name="Andreopoulos W."/>
            <person name="He G."/>
            <person name="Johnson J."/>
            <person name="Barry K.W."/>
            <person name="Grigoriev I.V."/>
            <person name="Nagy L."/>
            <person name="Hibbett D."/>
            <person name="Henrissat B."/>
            <person name="Matheny P.B."/>
            <person name="Labbe J."/>
            <person name="Martin F."/>
        </authorList>
    </citation>
    <scope>NUCLEOTIDE SEQUENCE</scope>
    <source>
        <strain evidence="1">EC-137</strain>
    </source>
</reference>
<comment type="caution">
    <text evidence="1">The sequence shown here is derived from an EMBL/GenBank/DDBJ whole genome shotgun (WGS) entry which is preliminary data.</text>
</comment>
<protein>
    <submittedName>
        <fullName evidence="1">Uncharacterized protein</fullName>
    </submittedName>
</protein>
<keyword evidence="2" id="KW-1185">Reference proteome</keyword>